<dbReference type="InterPro" id="IPR000086">
    <property type="entry name" value="NUDIX_hydrolase_dom"/>
</dbReference>
<dbReference type="SUPFAM" id="SSF55811">
    <property type="entry name" value="Nudix"/>
    <property type="match status" value="1"/>
</dbReference>
<comment type="cofactor">
    <cofactor evidence="1">
        <name>Mg(2+)</name>
        <dbReference type="ChEBI" id="CHEBI:18420"/>
    </cofactor>
</comment>
<evidence type="ECO:0000256" key="3">
    <source>
        <dbReference type="RuleBase" id="RU003476"/>
    </source>
</evidence>
<dbReference type="PANTHER" id="PTHR11839">
    <property type="entry name" value="UDP/ADP-SUGAR PYROPHOSPHATASE"/>
    <property type="match status" value="1"/>
</dbReference>
<dbReference type="RefSeq" id="WP_268046700.1">
    <property type="nucleotide sequence ID" value="NZ_CP104064.1"/>
</dbReference>
<dbReference type="Pfam" id="PF00293">
    <property type="entry name" value="NUDIX"/>
    <property type="match status" value="1"/>
</dbReference>
<dbReference type="InterPro" id="IPR015797">
    <property type="entry name" value="NUDIX_hydrolase-like_dom_sf"/>
</dbReference>
<evidence type="ECO:0000256" key="2">
    <source>
        <dbReference type="ARBA" id="ARBA00022801"/>
    </source>
</evidence>
<feature type="domain" description="Nudix hydrolase" evidence="4">
    <location>
        <begin position="38"/>
        <end position="167"/>
    </location>
</feature>
<comment type="similarity">
    <text evidence="3">Belongs to the Nudix hydrolase family.</text>
</comment>
<dbReference type="CDD" id="cd03424">
    <property type="entry name" value="NUDIX_ADPRase_Nudt5_UGPPase_Nudt14"/>
    <property type="match status" value="1"/>
</dbReference>
<dbReference type="GO" id="GO:0016787">
    <property type="term" value="F:hydrolase activity"/>
    <property type="evidence" value="ECO:0007669"/>
    <property type="project" value="UniProtKB-KW"/>
</dbReference>
<dbReference type="InterPro" id="IPR020476">
    <property type="entry name" value="Nudix_hydrolase"/>
</dbReference>
<keyword evidence="2 3" id="KW-0378">Hydrolase</keyword>
<organism evidence="5 6">
    <name type="scientific">Alicyclobacillus dauci</name>
    <dbReference type="NCBI Taxonomy" id="1475485"/>
    <lineage>
        <taxon>Bacteria</taxon>
        <taxon>Bacillati</taxon>
        <taxon>Bacillota</taxon>
        <taxon>Bacilli</taxon>
        <taxon>Bacillales</taxon>
        <taxon>Alicyclobacillaceae</taxon>
        <taxon>Alicyclobacillus</taxon>
    </lineage>
</organism>
<evidence type="ECO:0000259" key="4">
    <source>
        <dbReference type="PROSITE" id="PS51462"/>
    </source>
</evidence>
<dbReference type="InterPro" id="IPR020084">
    <property type="entry name" value="NUDIX_hydrolase_CS"/>
</dbReference>
<evidence type="ECO:0000256" key="1">
    <source>
        <dbReference type="ARBA" id="ARBA00001946"/>
    </source>
</evidence>
<evidence type="ECO:0000313" key="6">
    <source>
        <dbReference type="Proteomes" id="UP001164803"/>
    </source>
</evidence>
<evidence type="ECO:0000313" key="5">
    <source>
        <dbReference type="EMBL" id="WAH39051.1"/>
    </source>
</evidence>
<dbReference type="PRINTS" id="PR00502">
    <property type="entry name" value="NUDIXFAMILY"/>
</dbReference>
<protein>
    <submittedName>
        <fullName evidence="5">NUDIX hydrolase</fullName>
    </submittedName>
</protein>
<dbReference type="PANTHER" id="PTHR11839:SF18">
    <property type="entry name" value="NUDIX HYDROLASE DOMAIN-CONTAINING PROTEIN"/>
    <property type="match status" value="1"/>
</dbReference>
<dbReference type="Gene3D" id="3.90.79.10">
    <property type="entry name" value="Nucleoside Triphosphate Pyrophosphohydrolase"/>
    <property type="match status" value="1"/>
</dbReference>
<gene>
    <name evidence="5" type="ORF">NZD86_11515</name>
</gene>
<dbReference type="PROSITE" id="PS00893">
    <property type="entry name" value="NUDIX_BOX"/>
    <property type="match status" value="1"/>
</dbReference>
<dbReference type="Proteomes" id="UP001164803">
    <property type="component" value="Chromosome"/>
</dbReference>
<dbReference type="PROSITE" id="PS51462">
    <property type="entry name" value="NUDIX"/>
    <property type="match status" value="1"/>
</dbReference>
<reference evidence="5" key="1">
    <citation type="submission" date="2022-08" db="EMBL/GenBank/DDBJ databases">
        <title>Alicyclobacillus dauci DSM2870, complete genome.</title>
        <authorList>
            <person name="Wang Q."/>
            <person name="Cai R."/>
            <person name="Wang Z."/>
        </authorList>
    </citation>
    <scope>NUCLEOTIDE SEQUENCE</scope>
    <source>
        <strain evidence="5">DSM 28700</strain>
    </source>
</reference>
<keyword evidence="6" id="KW-1185">Reference proteome</keyword>
<proteinExistence type="inferred from homology"/>
<accession>A0ABY6Z9W6</accession>
<sequence>MYEEQTLEEEEIFSGRVVKLSKLTVKLPNGRTSTREVIVHPGAVAVLAEPEPDRVILVKQFRKACETELWEIPAGKLEPNEDPDAAAKRELSEETGFSAERMERLFTFYTSPGFANEKLHVYYASELKEGEIHLDEDEFVETRLFNRQEIDRMLQMGGIEDAKTLVALLWWCGRNR</sequence>
<dbReference type="EMBL" id="CP104064">
    <property type="protein sequence ID" value="WAH39051.1"/>
    <property type="molecule type" value="Genomic_DNA"/>
</dbReference>
<name>A0ABY6Z9W6_9BACL</name>